<comment type="caution">
    <text evidence="2">The sequence shown here is derived from an EMBL/GenBank/DDBJ whole genome shotgun (WGS) entry which is preliminary data.</text>
</comment>
<evidence type="ECO:0000313" key="3">
    <source>
        <dbReference type="Proteomes" id="UP000718564"/>
    </source>
</evidence>
<dbReference type="RefSeq" id="WP_169156641.1">
    <property type="nucleotide sequence ID" value="NZ_CAWPJE010000153.1"/>
</dbReference>
<accession>A0ABX1PAB9</accession>
<keyword evidence="2" id="KW-0378">Hydrolase</keyword>
<dbReference type="PANTHER" id="PTHR40446">
    <property type="entry name" value="N-ACETYLGLUCOSAMINE-1-PHOSPHODIESTER ALPHA-N-ACETYLGLUCOSAMINIDASE"/>
    <property type="match status" value="1"/>
</dbReference>
<dbReference type="EMBL" id="QMEB01000160">
    <property type="protein sequence ID" value="NMG21404.1"/>
    <property type="molecule type" value="Genomic_DNA"/>
</dbReference>
<sequence>MRKIWILAGVFVSATVLLLFFRTATSKETNLITKTIKYEQRNLPNSIVHILNIPSGSQFVVTPALSSQLNTVEEFAKQHQAVAIINAGFFDPVNQKTTSIIFQQGKLIANPKDNERLVNNPDLKPYLNKILNRAEFRRYLCEQTVRYSITLHSEPLQVGCQLVDALGGGPQLLPELTSVQEGFVDNANRRDALGSTKANARTAIGITGDGTIVLVMVAQKPDVAANSGMSLPELARFMQTLAVEKAMNLDGGSSSSLYYDGKTFYGKVDSKGNLVKRPVKSVLIVQETLGDFK</sequence>
<feature type="domain" description="Phosphodiester glycosidase" evidence="1">
    <location>
        <begin position="80"/>
        <end position="285"/>
    </location>
</feature>
<organism evidence="2 3">
    <name type="scientific">Brasilonema bromeliae SPC951</name>
    <dbReference type="NCBI Taxonomy" id="385972"/>
    <lineage>
        <taxon>Bacteria</taxon>
        <taxon>Bacillati</taxon>
        <taxon>Cyanobacteriota</taxon>
        <taxon>Cyanophyceae</taxon>
        <taxon>Nostocales</taxon>
        <taxon>Scytonemataceae</taxon>
        <taxon>Brasilonema</taxon>
        <taxon>Bromeliae group (in: Brasilonema)</taxon>
    </lineage>
</organism>
<proteinExistence type="predicted"/>
<dbReference type="Proteomes" id="UP000718564">
    <property type="component" value="Unassembled WGS sequence"/>
</dbReference>
<dbReference type="PANTHER" id="PTHR40446:SF2">
    <property type="entry name" value="N-ACETYLGLUCOSAMINE-1-PHOSPHODIESTER ALPHA-N-ACETYLGLUCOSAMINIDASE"/>
    <property type="match status" value="1"/>
</dbReference>
<dbReference type="Pfam" id="PF09992">
    <property type="entry name" value="NAGPA"/>
    <property type="match status" value="1"/>
</dbReference>
<gene>
    <name evidence="2" type="ORF">DP116_18895</name>
</gene>
<reference evidence="2 3" key="1">
    <citation type="submission" date="2018-06" db="EMBL/GenBank/DDBJ databases">
        <title>Comparative genomics of Brasilonema spp. strains.</title>
        <authorList>
            <person name="Alvarenga D.O."/>
            <person name="Fiore M.F."/>
            <person name="Varani A.M."/>
        </authorList>
    </citation>
    <scope>NUCLEOTIDE SEQUENCE [LARGE SCALE GENOMIC DNA]</scope>
    <source>
        <strain evidence="2 3">SPC951</strain>
    </source>
</reference>
<keyword evidence="3" id="KW-1185">Reference proteome</keyword>
<dbReference type="GO" id="GO:0016798">
    <property type="term" value="F:hydrolase activity, acting on glycosyl bonds"/>
    <property type="evidence" value="ECO:0007669"/>
    <property type="project" value="UniProtKB-KW"/>
</dbReference>
<name>A0ABX1PAB9_9CYAN</name>
<evidence type="ECO:0000313" key="2">
    <source>
        <dbReference type="EMBL" id="NMG21404.1"/>
    </source>
</evidence>
<keyword evidence="2" id="KW-0326">Glycosidase</keyword>
<protein>
    <submittedName>
        <fullName evidence="2">Phosphodiester glycosidase family protein</fullName>
    </submittedName>
</protein>
<evidence type="ECO:0000259" key="1">
    <source>
        <dbReference type="Pfam" id="PF09992"/>
    </source>
</evidence>
<dbReference type="InterPro" id="IPR018711">
    <property type="entry name" value="NAGPA"/>
</dbReference>